<dbReference type="InterPro" id="IPR017896">
    <property type="entry name" value="4Fe4S_Fe-S-bd"/>
</dbReference>
<keyword evidence="2" id="KW-0479">Metal-binding</keyword>
<dbReference type="PROSITE" id="PS00198">
    <property type="entry name" value="4FE4S_FER_1"/>
    <property type="match status" value="1"/>
</dbReference>
<feature type="domain" description="4Fe-4S ferredoxin-type" evidence="5">
    <location>
        <begin position="348"/>
        <end position="377"/>
    </location>
</feature>
<feature type="domain" description="4Fe-4S ferredoxin-type" evidence="5">
    <location>
        <begin position="381"/>
        <end position="410"/>
    </location>
</feature>
<dbReference type="PANTHER" id="PTHR43687:SF1">
    <property type="entry name" value="FERREDOXIN III"/>
    <property type="match status" value="1"/>
</dbReference>
<keyword evidence="1" id="KW-0004">4Fe-4S</keyword>
<dbReference type="EMBL" id="AP028907">
    <property type="protein sequence ID" value="BES81767.1"/>
    <property type="molecule type" value="Genomic_DNA"/>
</dbReference>
<proteinExistence type="predicted"/>
<dbReference type="Gene3D" id="3.30.70.20">
    <property type="match status" value="3"/>
</dbReference>
<evidence type="ECO:0000313" key="6">
    <source>
        <dbReference type="EMBL" id="BES81767.1"/>
    </source>
</evidence>
<dbReference type="Proteomes" id="UP001341135">
    <property type="component" value="Chromosome"/>
</dbReference>
<organism evidence="6 7">
    <name type="scientific">Pyrodictium abyssi</name>
    <dbReference type="NCBI Taxonomy" id="54256"/>
    <lineage>
        <taxon>Archaea</taxon>
        <taxon>Thermoproteota</taxon>
        <taxon>Thermoprotei</taxon>
        <taxon>Desulfurococcales</taxon>
        <taxon>Pyrodictiaceae</taxon>
        <taxon>Pyrodictium</taxon>
    </lineage>
</organism>
<dbReference type="Pfam" id="PF12838">
    <property type="entry name" value="Fer4_7"/>
    <property type="match status" value="2"/>
</dbReference>
<dbReference type="SUPFAM" id="SSF54862">
    <property type="entry name" value="4Fe-4S ferredoxins"/>
    <property type="match status" value="2"/>
</dbReference>
<reference evidence="6 7" key="1">
    <citation type="submission" date="2023-09" db="EMBL/GenBank/DDBJ databases">
        <title>Pyrofollis japonicus gen. nov. sp. nov., a novel member of the family Pyrodictiaceae isolated from the Iheya North hydrothermal field.</title>
        <authorList>
            <person name="Miyazaki U."/>
            <person name="Sanari M."/>
            <person name="Tame A."/>
            <person name="Kitajima M."/>
            <person name="Okamoto A."/>
            <person name="Sawayama S."/>
            <person name="Miyazaki J."/>
            <person name="Takai K."/>
            <person name="Nakagawa S."/>
        </authorList>
    </citation>
    <scope>NUCLEOTIDE SEQUENCE [LARGE SCALE GENOMIC DNA]</scope>
    <source>
        <strain evidence="6 7">AV2</strain>
    </source>
</reference>
<dbReference type="InterPro" id="IPR050572">
    <property type="entry name" value="Fe-S_Ferredoxin"/>
</dbReference>
<evidence type="ECO:0000313" key="7">
    <source>
        <dbReference type="Proteomes" id="UP001341135"/>
    </source>
</evidence>
<evidence type="ECO:0000259" key="5">
    <source>
        <dbReference type="PROSITE" id="PS51379"/>
    </source>
</evidence>
<sequence length="490" mass="50902">MTLVIALPGASVAGAASASSLDDAVEKAVQAAEEGKRALIVGQGAWKAAREAWGRLDRSGGNSLLVWGLDALEAQLAGTTLEAAVAARASLMEWLRPDQAGLRASAGKRLARRDLLRSGPAAVFQAVDTPLVTEPSACSRLTGCRLCIEACPYSALEGKPPQPDPYRCTGCGLCTSACPVGILEHAAAGDDPAWKYLGLLGAQGPGYLVLICRSDAAEMIDALRGASPAARAVLLPVTCPGQAGLRLLLAALGSGLVPVYACSSSTVKSCGVEAFEKYLETVVGDYARLTGVKLVFAPSPSELRKALETAPGLEPIGPRAKHAWRAAVETLKAKPPSARVETRTPLLGVAAVDPGRCTLCGACAYTCPTSALELVETEEGSRLVFHPDRCAPCRLCVEACPEDAITVSHAVDPALLAGDSVVLHREEVARCRVCGKPIGPLRMIKTVEARLRSAGAPEAAIERLYLCTECKQKAALGLISLTNSKSNGPG</sequence>
<evidence type="ECO:0000256" key="2">
    <source>
        <dbReference type="ARBA" id="ARBA00022723"/>
    </source>
</evidence>
<keyword evidence="3" id="KW-0408">Iron</keyword>
<keyword evidence="7" id="KW-1185">Reference proteome</keyword>
<name>A0ABN6ZND5_9CREN</name>
<accession>A0ABN6ZND5</accession>
<feature type="domain" description="4Fe-4S ferredoxin-type" evidence="5">
    <location>
        <begin position="159"/>
        <end position="188"/>
    </location>
</feature>
<evidence type="ECO:0000256" key="1">
    <source>
        <dbReference type="ARBA" id="ARBA00022485"/>
    </source>
</evidence>
<evidence type="ECO:0000256" key="3">
    <source>
        <dbReference type="ARBA" id="ARBA00023004"/>
    </source>
</evidence>
<gene>
    <name evidence="6" type="ORF">PABY_13340</name>
</gene>
<evidence type="ECO:0000256" key="4">
    <source>
        <dbReference type="ARBA" id="ARBA00023014"/>
    </source>
</evidence>
<keyword evidence="4" id="KW-0411">Iron-sulfur</keyword>
<feature type="domain" description="4Fe-4S ferredoxin-type" evidence="5">
    <location>
        <begin position="128"/>
        <end position="157"/>
    </location>
</feature>
<dbReference type="PROSITE" id="PS51379">
    <property type="entry name" value="4FE4S_FER_2"/>
    <property type="match status" value="4"/>
</dbReference>
<dbReference type="InterPro" id="IPR017900">
    <property type="entry name" value="4Fe4S_Fe_S_CS"/>
</dbReference>
<protein>
    <recommendedName>
        <fullName evidence="5">4Fe-4S ferredoxin-type domain-containing protein</fullName>
    </recommendedName>
</protein>
<dbReference type="PANTHER" id="PTHR43687">
    <property type="entry name" value="ADENYLYLSULFATE REDUCTASE, BETA SUBUNIT"/>
    <property type="match status" value="1"/>
</dbReference>